<dbReference type="GO" id="GO:0016491">
    <property type="term" value="F:oxidoreductase activity"/>
    <property type="evidence" value="ECO:0007669"/>
    <property type="project" value="InterPro"/>
</dbReference>
<feature type="region of interest" description="Disordered" evidence="5">
    <location>
        <begin position="1"/>
        <end position="25"/>
    </location>
</feature>
<keyword evidence="2 6" id="KW-0812">Transmembrane</keyword>
<feature type="transmembrane region" description="Helical" evidence="6">
    <location>
        <begin position="389"/>
        <end position="409"/>
    </location>
</feature>
<dbReference type="Gene3D" id="1.20.1250.20">
    <property type="entry name" value="MFS general substrate transporter like domains"/>
    <property type="match status" value="1"/>
</dbReference>
<dbReference type="CDD" id="cd17323">
    <property type="entry name" value="MFS_Tpo1_MDR_like"/>
    <property type="match status" value="1"/>
</dbReference>
<dbReference type="InterPro" id="IPR020846">
    <property type="entry name" value="MFS_dom"/>
</dbReference>
<dbReference type="InterPro" id="IPR036259">
    <property type="entry name" value="MFS_trans_sf"/>
</dbReference>
<dbReference type="Pfam" id="PF00264">
    <property type="entry name" value="Tyrosinase"/>
    <property type="match status" value="1"/>
</dbReference>
<dbReference type="GO" id="GO:0005886">
    <property type="term" value="C:plasma membrane"/>
    <property type="evidence" value="ECO:0007669"/>
    <property type="project" value="TreeGrafter"/>
</dbReference>
<feature type="transmembrane region" description="Helical" evidence="6">
    <location>
        <begin position="139"/>
        <end position="156"/>
    </location>
</feature>
<proteinExistence type="predicted"/>
<feature type="transmembrane region" description="Helical" evidence="6">
    <location>
        <begin position="309"/>
        <end position="328"/>
    </location>
</feature>
<dbReference type="PANTHER" id="PTHR23502:SF24">
    <property type="entry name" value="TRANSPORTER, PUTATIVE-RELATED"/>
    <property type="match status" value="1"/>
</dbReference>
<dbReference type="SUPFAM" id="SSF48056">
    <property type="entry name" value="Di-copper centre-containing domain"/>
    <property type="match status" value="1"/>
</dbReference>
<organism evidence="8 9">
    <name type="scientific">Aspergillus arachidicola</name>
    <dbReference type="NCBI Taxonomy" id="656916"/>
    <lineage>
        <taxon>Eukaryota</taxon>
        <taxon>Fungi</taxon>
        <taxon>Dikarya</taxon>
        <taxon>Ascomycota</taxon>
        <taxon>Pezizomycotina</taxon>
        <taxon>Eurotiomycetes</taxon>
        <taxon>Eurotiomycetidae</taxon>
        <taxon>Eurotiales</taxon>
        <taxon>Aspergillaceae</taxon>
        <taxon>Aspergillus</taxon>
        <taxon>Aspergillus subgen. Circumdati</taxon>
    </lineage>
</organism>
<dbReference type="Proteomes" id="UP000231358">
    <property type="component" value="Unassembled WGS sequence"/>
</dbReference>
<gene>
    <name evidence="8" type="ORF">AARAC_003016</name>
</gene>
<accession>A0A2G7FYG7</accession>
<sequence>MMSTDEGHIGHGASLEKKNSDMDRENRPLMVTEEEAFVRARNSPEEALPLCITFSHNDRENPRCWPKWRKWYITIFVSMLNVITTWCAGSISSGATAIQSEFRVSGEVTTLCLSLYVLGFAVGPVLLAPLSEYFGRQPVYVVSWFLLFIFQLPIALAPNIGTIIVCRFIAGFAGGAPLTNTGGSISDLWERNTSGGPMAIYGLSSTFGPPMALVVSGYMALDLGWRWIFWIMMAITGGWWVLLVLTIPETRHTIILQRKAKRVRKLMRKENLKSAETVTDASASGRKGLDELFKITLTRPFRFLFTEPITTFSAIYNGFLYGLVYLFNEAFPLVFGPGKGHGFNVGQQGLAFLGMAIGPIIAFCFYPLQERYYLRRVREHDGKGVPEARMWMARLGAIFIPVSLFWFGWTSYRSVHWIVPIIASAFFGAGIYIVILSILNYVVDSYQTYSASALAGVILVRNLVGAGFPLFATQMFMSFINQLIILVIACLTSTTAGLCSSGKVTTRKEWRELDETERIEYINAIYCLRERPSYLPNEEFPGVRDRLDDFVATHINYTTRIHQNGLLLPWHRHFIFIWETTLREECGYTGSLPYWNWVLDAYTLFDSPTLNGNPTSLSGNGAFKADEVPSCNSQNTECLPRGTGDGCVKSGPFANFQVHLAPINASLAQPYSRPPSYAFDYKPHCLTRSLNPFIMAVFNNDTVGDRLLQAKNITEFLRVMEPSGFDDMGAHGGGHHSIGGDMQNLFISPQDPMFMLHHAMIDRIWGIWQQQDPPNRRNALNGTTIIYDPPDASLVTLDTVMEFGVLDSTRKVGEVMHPMDYEYCYGYT</sequence>
<feature type="domain" description="Major facilitator superfamily (MFS) profile" evidence="7">
    <location>
        <begin position="73"/>
        <end position="501"/>
    </location>
</feature>
<dbReference type="SUPFAM" id="SSF103473">
    <property type="entry name" value="MFS general substrate transporter"/>
    <property type="match status" value="1"/>
</dbReference>
<dbReference type="Gene3D" id="1.10.1280.10">
    <property type="entry name" value="Di-copper center containing domain from catechol oxidase"/>
    <property type="match status" value="1"/>
</dbReference>
<evidence type="ECO:0000256" key="5">
    <source>
        <dbReference type="SAM" id="MobiDB-lite"/>
    </source>
</evidence>
<name>A0A2G7FYG7_9EURO</name>
<feature type="transmembrane region" description="Helical" evidence="6">
    <location>
        <begin position="415"/>
        <end position="439"/>
    </location>
</feature>
<dbReference type="PROSITE" id="PS50850">
    <property type="entry name" value="MFS"/>
    <property type="match status" value="1"/>
</dbReference>
<feature type="transmembrane region" description="Helical" evidence="6">
    <location>
        <begin position="348"/>
        <end position="368"/>
    </location>
</feature>
<dbReference type="Pfam" id="PF07690">
    <property type="entry name" value="MFS_1"/>
    <property type="match status" value="1"/>
</dbReference>
<evidence type="ECO:0000313" key="9">
    <source>
        <dbReference type="Proteomes" id="UP000231358"/>
    </source>
</evidence>
<dbReference type="InterPro" id="IPR011701">
    <property type="entry name" value="MFS"/>
</dbReference>
<evidence type="ECO:0000256" key="3">
    <source>
        <dbReference type="ARBA" id="ARBA00022989"/>
    </source>
</evidence>
<evidence type="ECO:0000256" key="2">
    <source>
        <dbReference type="ARBA" id="ARBA00022692"/>
    </source>
</evidence>
<feature type="transmembrane region" description="Helical" evidence="6">
    <location>
        <begin position="451"/>
        <end position="473"/>
    </location>
</feature>
<keyword evidence="4 6" id="KW-0472">Membrane</keyword>
<feature type="transmembrane region" description="Helical" evidence="6">
    <location>
        <begin position="108"/>
        <end position="127"/>
    </location>
</feature>
<dbReference type="AlphaFoldDB" id="A0A2G7FYG7"/>
<keyword evidence="9" id="KW-1185">Reference proteome</keyword>
<feature type="transmembrane region" description="Helical" evidence="6">
    <location>
        <begin position="479"/>
        <end position="499"/>
    </location>
</feature>
<comment type="caution">
    <text evidence="8">The sequence shown here is derived from an EMBL/GenBank/DDBJ whole genome shotgun (WGS) entry which is preliminary data.</text>
</comment>
<dbReference type="STRING" id="656916.A0A2G7FYG7"/>
<dbReference type="InterPro" id="IPR002227">
    <property type="entry name" value="Tyrosinase_Cu-bd"/>
</dbReference>
<evidence type="ECO:0000259" key="7">
    <source>
        <dbReference type="PROSITE" id="PS50850"/>
    </source>
</evidence>
<keyword evidence="3 6" id="KW-1133">Transmembrane helix</keyword>
<evidence type="ECO:0000256" key="1">
    <source>
        <dbReference type="ARBA" id="ARBA00004141"/>
    </source>
</evidence>
<comment type="subcellular location">
    <subcellularLocation>
        <location evidence="1">Membrane</location>
        <topology evidence="1">Multi-pass membrane protein</topology>
    </subcellularLocation>
</comment>
<feature type="transmembrane region" description="Helical" evidence="6">
    <location>
        <begin position="71"/>
        <end position="96"/>
    </location>
</feature>
<dbReference type="GO" id="GO:0022857">
    <property type="term" value="F:transmembrane transporter activity"/>
    <property type="evidence" value="ECO:0007669"/>
    <property type="project" value="InterPro"/>
</dbReference>
<evidence type="ECO:0000313" key="8">
    <source>
        <dbReference type="EMBL" id="PIG85646.1"/>
    </source>
</evidence>
<protein>
    <submittedName>
        <fullName evidence="8">Polyamine transporter</fullName>
    </submittedName>
</protein>
<evidence type="ECO:0000256" key="6">
    <source>
        <dbReference type="SAM" id="Phobius"/>
    </source>
</evidence>
<dbReference type="PROSITE" id="PS00498">
    <property type="entry name" value="TYROSINASE_2"/>
    <property type="match status" value="1"/>
</dbReference>
<dbReference type="FunFam" id="1.20.1250.20:FF:000653">
    <property type="entry name" value="Polyamine transporter, putative"/>
    <property type="match status" value="1"/>
</dbReference>
<dbReference type="PRINTS" id="PR00092">
    <property type="entry name" value="TYROSINASE"/>
</dbReference>
<dbReference type="PANTHER" id="PTHR23502">
    <property type="entry name" value="MAJOR FACILITATOR SUPERFAMILY"/>
    <property type="match status" value="1"/>
</dbReference>
<dbReference type="InterPro" id="IPR008922">
    <property type="entry name" value="Di-copper_centre_dom_sf"/>
</dbReference>
<feature type="transmembrane region" description="Helical" evidence="6">
    <location>
        <begin position="227"/>
        <end position="248"/>
    </location>
</feature>
<dbReference type="EMBL" id="NEXV01000312">
    <property type="protein sequence ID" value="PIG85646.1"/>
    <property type="molecule type" value="Genomic_DNA"/>
</dbReference>
<evidence type="ECO:0000256" key="4">
    <source>
        <dbReference type="ARBA" id="ARBA00023136"/>
    </source>
</evidence>
<reference evidence="8 9" key="1">
    <citation type="submission" date="2017-05" db="EMBL/GenBank/DDBJ databases">
        <title>Genome sequence for an aflatoxigenic pathogen of Argentinian peanut, Aspergillus arachidicola.</title>
        <authorList>
            <person name="Moore G."/>
            <person name="Beltz S.B."/>
            <person name="Mack B.M."/>
        </authorList>
    </citation>
    <scope>NUCLEOTIDE SEQUENCE [LARGE SCALE GENOMIC DNA]</scope>
    <source>
        <strain evidence="8 9">CBS 117610</strain>
    </source>
</reference>